<feature type="transmembrane region" description="Helical" evidence="1">
    <location>
        <begin position="126"/>
        <end position="145"/>
    </location>
</feature>
<accession>A0A248LG66</accession>
<dbReference type="PANTHER" id="PTHR42208">
    <property type="entry name" value="HEAVY METAL TRANSPORTER-RELATED"/>
    <property type="match status" value="1"/>
</dbReference>
<gene>
    <name evidence="3" type="ORF">LHGZ1_0791</name>
</gene>
<feature type="domain" description="Urease accessory protein UreH-like transmembrane" evidence="2">
    <location>
        <begin position="8"/>
        <end position="214"/>
    </location>
</feature>
<evidence type="ECO:0000256" key="1">
    <source>
        <dbReference type="SAM" id="Phobius"/>
    </source>
</evidence>
<feature type="transmembrane region" description="Helical" evidence="1">
    <location>
        <begin position="199"/>
        <end position="217"/>
    </location>
</feature>
<dbReference type="PANTHER" id="PTHR42208:SF1">
    <property type="entry name" value="HEAVY METAL TRANSPORTER"/>
    <property type="match status" value="1"/>
</dbReference>
<dbReference type="RefSeq" id="WP_012696284.1">
    <property type="nucleotide sequence ID" value="NZ_CP022115.1"/>
</dbReference>
<protein>
    <submittedName>
        <fullName evidence="3">Membrane protein</fullName>
    </submittedName>
</protein>
<organism evidence="3 4">
    <name type="scientific">Laribacter hongkongensis</name>
    <dbReference type="NCBI Taxonomy" id="168471"/>
    <lineage>
        <taxon>Bacteria</taxon>
        <taxon>Pseudomonadati</taxon>
        <taxon>Pseudomonadota</taxon>
        <taxon>Betaproteobacteria</taxon>
        <taxon>Neisseriales</taxon>
        <taxon>Aquaspirillaceae</taxon>
        <taxon>Laribacter</taxon>
    </lineage>
</organism>
<name>A0A248LG66_9NEIS</name>
<reference evidence="4" key="1">
    <citation type="submission" date="2017-06" db="EMBL/GenBank/DDBJ databases">
        <title>Whole genome sequence of Laribacter hongkongensis LHGZ1.</title>
        <authorList>
            <person name="Chen D."/>
            <person name="Wu H."/>
            <person name="Chen J."/>
        </authorList>
    </citation>
    <scope>NUCLEOTIDE SEQUENCE [LARGE SCALE GENOMIC DNA]</scope>
    <source>
        <strain evidence="4">LHGZ1</strain>
    </source>
</reference>
<evidence type="ECO:0000259" key="2">
    <source>
        <dbReference type="Pfam" id="PF13386"/>
    </source>
</evidence>
<dbReference type="OrthoDB" id="9798690at2"/>
<dbReference type="AlphaFoldDB" id="A0A248LG66"/>
<dbReference type="EMBL" id="CP022115">
    <property type="protein sequence ID" value="ASJ23622.1"/>
    <property type="molecule type" value="Genomic_DNA"/>
</dbReference>
<keyword evidence="1" id="KW-1133">Transmembrane helix</keyword>
<evidence type="ECO:0000313" key="3">
    <source>
        <dbReference type="EMBL" id="ASJ23622.1"/>
    </source>
</evidence>
<feature type="transmembrane region" description="Helical" evidence="1">
    <location>
        <begin position="82"/>
        <end position="105"/>
    </location>
</feature>
<keyword evidence="1" id="KW-0812">Transmembrane</keyword>
<dbReference type="Pfam" id="PF13386">
    <property type="entry name" value="DsbD_2"/>
    <property type="match status" value="1"/>
</dbReference>
<dbReference type="OMA" id="ISTYMLL"/>
<feature type="transmembrane region" description="Helical" evidence="1">
    <location>
        <begin position="53"/>
        <end position="76"/>
    </location>
</feature>
<proteinExistence type="predicted"/>
<dbReference type="Proteomes" id="UP000197424">
    <property type="component" value="Chromosome"/>
</dbReference>
<feature type="transmembrane region" description="Helical" evidence="1">
    <location>
        <begin position="165"/>
        <end position="187"/>
    </location>
</feature>
<sequence length="228" mass="23613">MPEYSLVTLFLVGLMGGGHCLGMCGGLVTALSLQLPPARSRAPFVLAYNLGRVASYVLVGAIVGGLGGLGLAALGIRGAQLGLFVLAQCLMILLGLYLAGFSGAVTRIEALGRPVWRHVQPLMKRLLPVRSPLGALGVGMLWGWLPCGLVYSASLTAMASGSAAGGATGMLAFALGTLPNLLAMGAFAEGLRGWLTRLWVRRVAGMAVVAMALWQLWPVLGQWSQASA</sequence>
<dbReference type="InterPro" id="IPR039447">
    <property type="entry name" value="UreH-like_TM_dom"/>
</dbReference>
<feature type="transmembrane region" description="Helical" evidence="1">
    <location>
        <begin position="6"/>
        <end position="33"/>
    </location>
</feature>
<keyword evidence="1" id="KW-0472">Membrane</keyword>
<evidence type="ECO:0000313" key="4">
    <source>
        <dbReference type="Proteomes" id="UP000197424"/>
    </source>
</evidence>